<keyword evidence="1" id="KW-1185">Reference proteome</keyword>
<evidence type="ECO:0000313" key="2">
    <source>
        <dbReference type="WBParaSite" id="PEQ_0001280301-mRNA-1"/>
    </source>
</evidence>
<proteinExistence type="predicted"/>
<dbReference type="Proteomes" id="UP000887564">
    <property type="component" value="Unplaced"/>
</dbReference>
<reference evidence="2" key="1">
    <citation type="submission" date="2022-11" db="UniProtKB">
        <authorList>
            <consortium name="WormBaseParasite"/>
        </authorList>
    </citation>
    <scope>IDENTIFICATION</scope>
</reference>
<dbReference type="AlphaFoldDB" id="A0A914S2H8"/>
<dbReference type="WBParaSite" id="PEQ_0001280301-mRNA-1">
    <property type="protein sequence ID" value="PEQ_0001280301-mRNA-1"/>
    <property type="gene ID" value="PEQ_0001280301"/>
</dbReference>
<name>A0A914S2H8_PAREQ</name>
<organism evidence="1 2">
    <name type="scientific">Parascaris equorum</name>
    <name type="common">Equine roundworm</name>
    <dbReference type="NCBI Taxonomy" id="6256"/>
    <lineage>
        <taxon>Eukaryota</taxon>
        <taxon>Metazoa</taxon>
        <taxon>Ecdysozoa</taxon>
        <taxon>Nematoda</taxon>
        <taxon>Chromadorea</taxon>
        <taxon>Rhabditida</taxon>
        <taxon>Spirurina</taxon>
        <taxon>Ascaridomorpha</taxon>
        <taxon>Ascaridoidea</taxon>
        <taxon>Ascarididae</taxon>
        <taxon>Parascaris</taxon>
    </lineage>
</organism>
<accession>A0A914S2H8</accession>
<evidence type="ECO:0000313" key="1">
    <source>
        <dbReference type="Proteomes" id="UP000887564"/>
    </source>
</evidence>
<sequence>MCISTLVWKTSRLAKRPRLMTLVEQCAWHGVGTYLAQVTEKRIIVDRLQASFVLFEIFYDDVNEWYRNARVHSLNISAAELESSTIRLRTCRQYEKDKNLLYLHLTESLKDATKKPEVGKLRTNSYSAILKATSMQQAKVQIDILKSRNARWPSEQNR</sequence>
<protein>
    <submittedName>
        <fullName evidence="2">Uncharacterized protein</fullName>
    </submittedName>
</protein>